<dbReference type="Gene3D" id="1.10.443.10">
    <property type="entry name" value="Intergrase catalytic core"/>
    <property type="match status" value="1"/>
</dbReference>
<dbReference type="GO" id="GO:0006310">
    <property type="term" value="P:DNA recombination"/>
    <property type="evidence" value="ECO:0007669"/>
    <property type="project" value="UniProtKB-KW"/>
</dbReference>
<reference evidence="2 3" key="1">
    <citation type="journal article" date="2014" name="Environ. Microbiol.">
        <title>Insights into organohalide respiration and the versatile catabolism of Sulfurospirillum multivorans gained from comparative genomics and physiological studies.</title>
        <authorList>
            <person name="Goris T."/>
            <person name="Schubert T."/>
            <person name="Gadkari J."/>
            <person name="Wubet T."/>
            <person name="Tarkka M."/>
            <person name="Buscot F."/>
            <person name="Adrian L."/>
            <person name="Diekert G."/>
        </authorList>
    </citation>
    <scope>NUCLEOTIDE SEQUENCE [LARGE SCALE GENOMIC DNA]</scope>
    <source>
        <strain evidence="3">DM 12446 / JCM 15788 / NBRC 109480</strain>
    </source>
</reference>
<proteinExistence type="predicted"/>
<organism evidence="2 3">
    <name type="scientific">Sulfurospirillum multivorans (strain DM 12446 / JCM 15788 / NBRC 109480)</name>
    <dbReference type="NCBI Taxonomy" id="1150621"/>
    <lineage>
        <taxon>Bacteria</taxon>
        <taxon>Pseudomonadati</taxon>
        <taxon>Campylobacterota</taxon>
        <taxon>Epsilonproteobacteria</taxon>
        <taxon>Campylobacterales</taxon>
        <taxon>Sulfurospirillaceae</taxon>
        <taxon>Sulfurospirillum</taxon>
    </lineage>
</organism>
<dbReference type="InterPro" id="IPR013762">
    <property type="entry name" value="Integrase-like_cat_sf"/>
</dbReference>
<dbReference type="EMBL" id="CP007201">
    <property type="protein sequence ID" value="AHJ13035.1"/>
    <property type="molecule type" value="Genomic_DNA"/>
</dbReference>
<evidence type="ECO:0000313" key="2">
    <source>
        <dbReference type="EMBL" id="AHJ13035.1"/>
    </source>
</evidence>
<dbReference type="KEGG" id="smul:SMUL_1780"/>
<name>A0AA86DZY8_SULMK</name>
<gene>
    <name evidence="2" type="ORF">SMUL_1780</name>
</gene>
<dbReference type="GO" id="GO:0015074">
    <property type="term" value="P:DNA integration"/>
    <property type="evidence" value="ECO:0007669"/>
    <property type="project" value="InterPro"/>
</dbReference>
<sequence length="516" mass="60476">MVAVANNITYIQKFAFKTILEEQRNKEKEAEDQIITMLSKYSSSSFHEDSWILDKKSNKSHPDSLSYKYSFNLLGTEGKYIAKLFTVIVISNGGNQSIIRNLHKYFIYLFKENLNLLQIRKEIFQHYMFYLDSLRGKNGKLLSESYKHVLLKSALKFHTLINGHSSLAFIQGIEAIENPYDRKSKDSKYKVIENDILVKLDNIFSKEETLLFLRVAYWIMRLFGTRPEDTLNYPLDCIKKLSEDIVTIKHAILKNSKNRGKLDYKIGFLNSHEPMQKMLINLIEKQQHISMQLQEKASKKGFLFTYQYETSTIQYLSTYMLSNYFRAIQRKEGIEESKRAIPRDFKKTGITIRAEFGWTTPQLQQFANHRTYDSIDAYSEPSLNFMIKEQRKVLENSKELSSQYIFKGKIIHNLHDIAKDKILSNPRAHKIANLGFCPDIRSCGHHLECLDCKDLIPDNELKDYYLEQADRYLKISEKQLTINDKTNARDSYHRATLFAALYNKVKQGEEDDKKKR</sequence>
<evidence type="ECO:0000313" key="3">
    <source>
        <dbReference type="Proteomes" id="UP000019322"/>
    </source>
</evidence>
<dbReference type="GO" id="GO:0003677">
    <property type="term" value="F:DNA binding"/>
    <property type="evidence" value="ECO:0007669"/>
    <property type="project" value="InterPro"/>
</dbReference>
<dbReference type="RefSeq" id="WP_025344906.1">
    <property type="nucleotide sequence ID" value="NZ_CP007201.1"/>
</dbReference>
<dbReference type="AlphaFoldDB" id="A0AA86DZY8"/>
<dbReference type="SUPFAM" id="SSF56349">
    <property type="entry name" value="DNA breaking-rejoining enzymes"/>
    <property type="match status" value="1"/>
</dbReference>
<dbReference type="InterPro" id="IPR011010">
    <property type="entry name" value="DNA_brk_join_enz"/>
</dbReference>
<accession>A0AA86DZY8</accession>
<dbReference type="Proteomes" id="UP000019322">
    <property type="component" value="Chromosome"/>
</dbReference>
<evidence type="ECO:0000256" key="1">
    <source>
        <dbReference type="ARBA" id="ARBA00023172"/>
    </source>
</evidence>
<protein>
    <submittedName>
        <fullName evidence="2">DNA breaking-rejoining enzyme</fullName>
    </submittedName>
</protein>
<keyword evidence="1" id="KW-0233">DNA recombination</keyword>